<feature type="compositionally biased region" description="Polar residues" evidence="1">
    <location>
        <begin position="1068"/>
        <end position="1079"/>
    </location>
</feature>
<keyword evidence="3" id="KW-1185">Reference proteome</keyword>
<protein>
    <recommendedName>
        <fullName evidence="4">KIAA1755</fullName>
    </recommendedName>
</protein>
<evidence type="ECO:0000313" key="3">
    <source>
        <dbReference type="Proteomes" id="UP001177744"/>
    </source>
</evidence>
<evidence type="ECO:0000313" key="2">
    <source>
        <dbReference type="EMBL" id="KAK1337471.1"/>
    </source>
</evidence>
<evidence type="ECO:0000256" key="1">
    <source>
        <dbReference type="SAM" id="MobiDB-lite"/>
    </source>
</evidence>
<dbReference type="PANTHER" id="PTHR45845:SF2">
    <property type="entry name" value="RIKEN CDNA D630003M21 GENE"/>
    <property type="match status" value="1"/>
</dbReference>
<accession>A0AA40LKY1</accession>
<feature type="compositionally biased region" description="Polar residues" evidence="1">
    <location>
        <begin position="952"/>
        <end position="967"/>
    </location>
</feature>
<feature type="region of interest" description="Disordered" evidence="1">
    <location>
        <begin position="942"/>
        <end position="1079"/>
    </location>
</feature>
<feature type="region of interest" description="Disordered" evidence="1">
    <location>
        <begin position="399"/>
        <end position="444"/>
    </location>
</feature>
<sequence>MIKCLSLDLRTVDTKPVPASSYPTLFTQEWLEAFNNDFEGSPLHNCLVASEEGIVPVPWTKITSPEFVDDKPQAVTLLSPAWGSLQLEALDLSGSQELHQARSPGSQVLLGQSLAKGKDKTYEIKYPGLIKVEQARPGEVAFRMDDVASQNLEGEYVALLDFSQESRGEPVSREADTSHGCPIGALEELSGTKEIPLPQGRLPLSGASGGPPLGKCACAKPASLEEDPYILSLRRKVDHKAPSHNLARQPQEPYLNVPENPLHCASGLRTDVSEESAASKMQGPLGNPENVVQLRPGQKQASCPQLCPASPLAAPALETKMGERTKQGSGRFPKPMTGPGRNTSSPGSPSVGLKFSFLKGQRQAPVPPERASLQHDGPWKVLCSLYSPKPNRAKCLEKAGTTQTKTSGPAADSGPLAGGKADFPEASIEQGPTPDEEPPGPEPRIGALSMEIIHSRIACLPGGRDRAGRPLLLLSTTQGAWEAPWCTASEVAKLLSYLCTVPRPEDKTKGLAVVIDARKQPLHPVLVNALKATQALDPASIHVILFLGEKETALPLETLPEVQVEVLTSLKALSHHVDPSQMPTALEGSFPYGHSEWVQFFQKSDPFLADLRQASSLLQASIKEFEKGDPRGGAQEASRCLNKSKELMEAVLRDPVLLGLQREGGATLARLQQEASRLDFNPDVRSHLAEATALYSLVDEQLHVLVTTSNHLLGRLELRVRMGRLEAAIQQVSNWMEQEGSRCLQVLTPKDGSLESVQKAHLEFEDFFLQAAAQYRQGLELSKQAAQLGASAGGARAAGGAEVPELAAFASTQRAFQAKLTHFYMAAERQRTDLETLLQLYHFCKKMAWFHMDCQDLMTQLRLGKDPKASPGGQRRLHRYLQRLSSEFPAEKLTAMGLQVASLSREDLGQDLWEEARLRHGEIQTLLKTALAHCPCPLGPSAHSAHSELQRPASQGQGVNGEGTSTGRRGPPFQDCLGLDRSPKPRWPPRAERRGQNRHLQAGPLPPDAGQATEAGEGKGPREPLDPAPERFLTSLFSWQRLPRQRQIPHPTGGSSSSEGTDSRTSLEDSPQTSPPASL</sequence>
<name>A0AA40LKY1_CNENI</name>
<organism evidence="2 3">
    <name type="scientific">Cnephaeus nilssonii</name>
    <name type="common">Northern bat</name>
    <name type="synonym">Eptesicus nilssonii</name>
    <dbReference type="NCBI Taxonomy" id="3371016"/>
    <lineage>
        <taxon>Eukaryota</taxon>
        <taxon>Metazoa</taxon>
        <taxon>Chordata</taxon>
        <taxon>Craniata</taxon>
        <taxon>Vertebrata</taxon>
        <taxon>Euteleostomi</taxon>
        <taxon>Mammalia</taxon>
        <taxon>Eutheria</taxon>
        <taxon>Laurasiatheria</taxon>
        <taxon>Chiroptera</taxon>
        <taxon>Yangochiroptera</taxon>
        <taxon>Vespertilionidae</taxon>
        <taxon>Cnephaeus</taxon>
    </lineage>
</organism>
<gene>
    <name evidence="2" type="ORF">QTO34_002100</name>
</gene>
<reference evidence="2" key="1">
    <citation type="submission" date="2023-06" db="EMBL/GenBank/DDBJ databases">
        <title>Reference genome for the Northern bat (Eptesicus nilssonii), a most northern bat species.</title>
        <authorList>
            <person name="Laine V.N."/>
            <person name="Pulliainen A.T."/>
            <person name="Lilley T.M."/>
        </authorList>
    </citation>
    <scope>NUCLEOTIDE SEQUENCE</scope>
    <source>
        <strain evidence="2">BLF_Eptnil</strain>
        <tissue evidence="2">Kidney</tissue>
    </source>
</reference>
<dbReference type="Proteomes" id="UP001177744">
    <property type="component" value="Unassembled WGS sequence"/>
</dbReference>
<dbReference type="AlphaFoldDB" id="A0AA40LKY1"/>
<feature type="compositionally biased region" description="Basic and acidic residues" evidence="1">
    <location>
        <begin position="1016"/>
        <end position="1029"/>
    </location>
</feature>
<dbReference type="PANTHER" id="PTHR45845">
    <property type="entry name" value="RHO GUANINE NUCLEOTIDE EXCHANGE FACTOR-RELATED"/>
    <property type="match status" value="1"/>
</dbReference>
<comment type="caution">
    <text evidence="2">The sequence shown here is derived from an EMBL/GenBank/DDBJ whole genome shotgun (WGS) entry which is preliminary data.</text>
</comment>
<dbReference type="InterPro" id="IPR052231">
    <property type="entry name" value="Rho_GEF_signaling-related"/>
</dbReference>
<feature type="region of interest" description="Disordered" evidence="1">
    <location>
        <begin position="322"/>
        <end position="350"/>
    </location>
</feature>
<dbReference type="Gene3D" id="1.20.58.60">
    <property type="match status" value="1"/>
</dbReference>
<dbReference type="EMBL" id="JAULJE010000011">
    <property type="protein sequence ID" value="KAK1337471.1"/>
    <property type="molecule type" value="Genomic_DNA"/>
</dbReference>
<proteinExistence type="predicted"/>
<evidence type="ECO:0008006" key="4">
    <source>
        <dbReference type="Google" id="ProtNLM"/>
    </source>
</evidence>